<dbReference type="PROSITE" id="PS51257">
    <property type="entry name" value="PROKAR_LIPOPROTEIN"/>
    <property type="match status" value="1"/>
</dbReference>
<dbReference type="Proteomes" id="UP000324974">
    <property type="component" value="Chromosome"/>
</dbReference>
<keyword evidence="3" id="KW-1185">Reference proteome</keyword>
<protein>
    <submittedName>
        <fullName evidence="2">Uncharacterized protein</fullName>
    </submittedName>
</protein>
<evidence type="ECO:0000313" key="2">
    <source>
        <dbReference type="EMBL" id="QEL20199.1"/>
    </source>
</evidence>
<evidence type="ECO:0000313" key="3">
    <source>
        <dbReference type="Proteomes" id="UP000324974"/>
    </source>
</evidence>
<dbReference type="EMBL" id="CP042425">
    <property type="protein sequence ID" value="QEL20199.1"/>
    <property type="molecule type" value="Genomic_DNA"/>
</dbReference>
<feature type="compositionally biased region" description="Low complexity" evidence="1">
    <location>
        <begin position="64"/>
        <end position="104"/>
    </location>
</feature>
<evidence type="ECO:0000256" key="1">
    <source>
        <dbReference type="SAM" id="MobiDB-lite"/>
    </source>
</evidence>
<proteinExistence type="predicted"/>
<organism evidence="2 3">
    <name type="scientific">Limnoglobus roseus</name>
    <dbReference type="NCBI Taxonomy" id="2598579"/>
    <lineage>
        <taxon>Bacteria</taxon>
        <taxon>Pseudomonadati</taxon>
        <taxon>Planctomycetota</taxon>
        <taxon>Planctomycetia</taxon>
        <taxon>Gemmatales</taxon>
        <taxon>Gemmataceae</taxon>
        <taxon>Limnoglobus</taxon>
    </lineage>
</organism>
<dbReference type="RefSeq" id="WP_149114516.1">
    <property type="nucleotide sequence ID" value="NZ_CP042425.1"/>
</dbReference>
<reference evidence="3" key="1">
    <citation type="submission" date="2019-08" db="EMBL/GenBank/DDBJ databases">
        <title>Limnoglobus roseus gen. nov., sp. nov., a novel freshwater planctomycete with a giant genome from the family Gemmataceae.</title>
        <authorList>
            <person name="Kulichevskaya I.S."/>
            <person name="Naumoff D.G."/>
            <person name="Miroshnikov K."/>
            <person name="Ivanova A."/>
            <person name="Philippov D.A."/>
            <person name="Hakobyan A."/>
            <person name="Rijpstra I.C."/>
            <person name="Sinninghe Damste J.S."/>
            <person name="Liesack W."/>
            <person name="Dedysh S.N."/>
        </authorList>
    </citation>
    <scope>NUCLEOTIDE SEQUENCE [LARGE SCALE GENOMIC DNA]</scope>
    <source>
        <strain evidence="3">PX52</strain>
    </source>
</reference>
<gene>
    <name evidence="2" type="ORF">PX52LOC_07288</name>
</gene>
<accession>A0A5C1ALB5</accession>
<name>A0A5C1ALB5_9BACT</name>
<feature type="compositionally biased region" description="Pro residues" evidence="1">
    <location>
        <begin position="128"/>
        <end position="139"/>
    </location>
</feature>
<dbReference type="AlphaFoldDB" id="A0A5C1ALB5"/>
<feature type="region of interest" description="Disordered" evidence="1">
    <location>
        <begin position="121"/>
        <end position="145"/>
    </location>
</feature>
<sequence>MKRMWWGLLGVAILATTSGCRHTCGESKCKLFSRDTCDAPPARLTSATRDNAACSSPTTLGYPMSSGPSFPSSGPVYGPSYPSSGPSYPLPSSGIPAPGSSSMPDTIPPPFVPAMPMAVPPSSTKNILPPPLALSPPTSPVGFPR</sequence>
<feature type="region of interest" description="Disordered" evidence="1">
    <location>
        <begin position="64"/>
        <end position="109"/>
    </location>
</feature>
<dbReference type="KEGG" id="lrs:PX52LOC_07288"/>